<keyword evidence="6 9" id="KW-0406">Ion transport</keyword>
<evidence type="ECO:0000256" key="5">
    <source>
        <dbReference type="ARBA" id="ARBA00023053"/>
    </source>
</evidence>
<feature type="transmembrane region" description="Helical" evidence="11">
    <location>
        <begin position="171"/>
        <end position="194"/>
    </location>
</feature>
<dbReference type="NCBIfam" id="TIGR00840">
    <property type="entry name" value="b_cpa1"/>
    <property type="match status" value="1"/>
</dbReference>
<name>A0A8S3ZH74_9EUPU</name>
<dbReference type="Gene3D" id="6.10.140.1330">
    <property type="match status" value="1"/>
</dbReference>
<feature type="transmembrane region" description="Helical" evidence="11">
    <location>
        <begin position="206"/>
        <end position="230"/>
    </location>
</feature>
<feature type="transmembrane region" description="Helical" evidence="11">
    <location>
        <begin position="309"/>
        <end position="327"/>
    </location>
</feature>
<dbReference type="InterPro" id="IPR006153">
    <property type="entry name" value="Cation/H_exchanger_TM"/>
</dbReference>
<feature type="signal peptide" evidence="12">
    <location>
        <begin position="1"/>
        <end position="21"/>
    </location>
</feature>
<evidence type="ECO:0000256" key="6">
    <source>
        <dbReference type="ARBA" id="ARBA00023065"/>
    </source>
</evidence>
<dbReference type="OrthoDB" id="196264at2759"/>
<evidence type="ECO:0000256" key="2">
    <source>
        <dbReference type="ARBA" id="ARBA00022448"/>
    </source>
</evidence>
<dbReference type="GO" id="GO:0098719">
    <property type="term" value="P:sodium ion import across plasma membrane"/>
    <property type="evidence" value="ECO:0007669"/>
    <property type="project" value="TreeGrafter"/>
</dbReference>
<dbReference type="AlphaFoldDB" id="A0A8S3ZH74"/>
<feature type="transmembrane region" description="Helical" evidence="11">
    <location>
        <begin position="364"/>
        <end position="386"/>
    </location>
</feature>
<feature type="non-terminal residue" evidence="14">
    <location>
        <position position="533"/>
    </location>
</feature>
<dbReference type="Proteomes" id="UP000678393">
    <property type="component" value="Unassembled WGS sequence"/>
</dbReference>
<comment type="caution">
    <text evidence="14">The sequence shown here is derived from an EMBL/GenBank/DDBJ whole genome shotgun (WGS) entry which is preliminary data.</text>
</comment>
<evidence type="ECO:0000256" key="8">
    <source>
        <dbReference type="ARBA" id="ARBA00023201"/>
    </source>
</evidence>
<dbReference type="Pfam" id="PF00999">
    <property type="entry name" value="Na_H_Exchanger"/>
    <property type="match status" value="1"/>
</dbReference>
<feature type="chain" id="PRO_5035724790" description="Sodium/hydrogen exchanger" evidence="12">
    <location>
        <begin position="22"/>
        <end position="533"/>
    </location>
</feature>
<keyword evidence="4 11" id="KW-1133">Transmembrane helix</keyword>
<feature type="transmembrane region" description="Helical" evidence="11">
    <location>
        <begin position="333"/>
        <end position="352"/>
    </location>
</feature>
<accession>A0A8S3ZH74</accession>
<sequence length="533" mass="58637">MQDLVTMISFIMLNIPAFGDALALTNSSRGFLPHDSHDTYNNMTGTRHNDSHGSDGHDAEGHSRHGGLHVAAIAYAEVRDPLIFTIVVLLAGISKIGYHHANFLSSQIPESCILIILGTCFGAVIHFSGISKNLPEFFKPHEFFIFLLPPIILEAAFSLHDRTFTENIGSILLFAVLGTVLACMLLGATLYGLATVGAMGPITNLGFLEIMIFSSLIVAVDPVAVLAVFNEIGVNHVLYFLVFGESLLNDGVTVVLYKVFQAYNSMDEITSVHIVLGVVKFFVVCLGGLLLGVLAGIASAVLTKFATHVKVAQPIIIFTMAYLGFLVAELFEFSGIISIVGCGLIQIQYAFNNISEKSRTTIKYFTKVISSANEIIIFLFLGLSLVNDDHDWHTGFTIWTIVLCLVYRFIIIFAMSSAINMFDLYRVRKISIHEQFMISYGGIRGAVCFSLVALLDPRDLPCKNMFVTTTLAVIMFTVFIQGITIKPLVHLLRITLAPEKVQSMYQELNLHVTDHIMAGIEDIIGDHGRNHLR</sequence>
<keyword evidence="15" id="KW-1185">Reference proteome</keyword>
<dbReference type="GO" id="GO:0015386">
    <property type="term" value="F:potassium:proton antiporter activity"/>
    <property type="evidence" value="ECO:0007669"/>
    <property type="project" value="TreeGrafter"/>
</dbReference>
<evidence type="ECO:0000256" key="4">
    <source>
        <dbReference type="ARBA" id="ARBA00022989"/>
    </source>
</evidence>
<feature type="transmembrane region" description="Helical" evidence="11">
    <location>
        <begin position="436"/>
        <end position="454"/>
    </location>
</feature>
<dbReference type="EMBL" id="CAJHNH020003279">
    <property type="protein sequence ID" value="CAG5128934.1"/>
    <property type="molecule type" value="Genomic_DNA"/>
</dbReference>
<dbReference type="GO" id="GO:0015385">
    <property type="term" value="F:sodium:proton antiporter activity"/>
    <property type="evidence" value="ECO:0007669"/>
    <property type="project" value="InterPro"/>
</dbReference>
<feature type="transmembrane region" description="Helical" evidence="11">
    <location>
        <begin position="82"/>
        <end position="101"/>
    </location>
</feature>
<evidence type="ECO:0000313" key="15">
    <source>
        <dbReference type="Proteomes" id="UP000678393"/>
    </source>
</evidence>
<dbReference type="GO" id="GO:0051453">
    <property type="term" value="P:regulation of intracellular pH"/>
    <property type="evidence" value="ECO:0007669"/>
    <property type="project" value="TreeGrafter"/>
</dbReference>
<dbReference type="GO" id="GO:0005886">
    <property type="term" value="C:plasma membrane"/>
    <property type="evidence" value="ECO:0007669"/>
    <property type="project" value="TreeGrafter"/>
</dbReference>
<keyword evidence="9" id="KW-0050">Antiport</keyword>
<evidence type="ECO:0000256" key="3">
    <source>
        <dbReference type="ARBA" id="ARBA00022692"/>
    </source>
</evidence>
<gene>
    <name evidence="14" type="ORF">CUNI_LOCUS14492</name>
</gene>
<keyword evidence="3 9" id="KW-0812">Transmembrane</keyword>
<dbReference type="InterPro" id="IPR004709">
    <property type="entry name" value="NaH_exchanger"/>
</dbReference>
<evidence type="ECO:0000256" key="11">
    <source>
        <dbReference type="SAM" id="Phobius"/>
    </source>
</evidence>
<feature type="transmembrane region" description="Helical" evidence="11">
    <location>
        <begin position="272"/>
        <end position="297"/>
    </location>
</feature>
<feature type="compositionally biased region" description="Basic and acidic residues" evidence="10">
    <location>
        <begin position="47"/>
        <end position="63"/>
    </location>
</feature>
<reference evidence="14" key="1">
    <citation type="submission" date="2021-04" db="EMBL/GenBank/DDBJ databases">
        <authorList>
            <consortium name="Molecular Ecology Group"/>
        </authorList>
    </citation>
    <scope>NUCLEOTIDE SEQUENCE</scope>
</reference>
<evidence type="ECO:0000259" key="13">
    <source>
        <dbReference type="Pfam" id="PF00999"/>
    </source>
</evidence>
<evidence type="ECO:0000256" key="9">
    <source>
        <dbReference type="RuleBase" id="RU003722"/>
    </source>
</evidence>
<dbReference type="PRINTS" id="PR01084">
    <property type="entry name" value="NAHEXCHNGR"/>
</dbReference>
<feature type="transmembrane region" description="Helical" evidence="11">
    <location>
        <begin position="392"/>
        <end position="415"/>
    </location>
</feature>
<keyword evidence="8 9" id="KW-0739">Sodium transport</keyword>
<keyword evidence="2 9" id="KW-0813">Transport</keyword>
<feature type="domain" description="Cation/H+ exchanger transmembrane" evidence="13">
    <location>
        <begin position="93"/>
        <end position="489"/>
    </location>
</feature>
<comment type="subcellular location">
    <subcellularLocation>
        <location evidence="1">Membrane</location>
        <topology evidence="1">Multi-pass membrane protein</topology>
    </subcellularLocation>
</comment>
<organism evidence="14 15">
    <name type="scientific">Candidula unifasciata</name>
    <dbReference type="NCBI Taxonomy" id="100452"/>
    <lineage>
        <taxon>Eukaryota</taxon>
        <taxon>Metazoa</taxon>
        <taxon>Spiralia</taxon>
        <taxon>Lophotrochozoa</taxon>
        <taxon>Mollusca</taxon>
        <taxon>Gastropoda</taxon>
        <taxon>Heterobranchia</taxon>
        <taxon>Euthyneura</taxon>
        <taxon>Panpulmonata</taxon>
        <taxon>Eupulmonata</taxon>
        <taxon>Stylommatophora</taxon>
        <taxon>Helicina</taxon>
        <taxon>Helicoidea</taxon>
        <taxon>Geomitridae</taxon>
        <taxon>Candidula</taxon>
    </lineage>
</organism>
<evidence type="ECO:0000256" key="7">
    <source>
        <dbReference type="ARBA" id="ARBA00023136"/>
    </source>
</evidence>
<feature type="transmembrane region" description="Helical" evidence="11">
    <location>
        <begin position="466"/>
        <end position="485"/>
    </location>
</feature>
<proteinExistence type="inferred from homology"/>
<dbReference type="PANTHER" id="PTHR10110">
    <property type="entry name" value="SODIUM/HYDROGEN EXCHANGER"/>
    <property type="match status" value="1"/>
</dbReference>
<evidence type="ECO:0000256" key="12">
    <source>
        <dbReference type="SAM" id="SignalP"/>
    </source>
</evidence>
<dbReference type="InterPro" id="IPR018422">
    <property type="entry name" value="Cation/H_exchanger_CPA1"/>
</dbReference>
<evidence type="ECO:0000313" key="14">
    <source>
        <dbReference type="EMBL" id="CAG5128934.1"/>
    </source>
</evidence>
<keyword evidence="5" id="KW-0915">Sodium</keyword>
<evidence type="ECO:0000256" key="10">
    <source>
        <dbReference type="SAM" id="MobiDB-lite"/>
    </source>
</evidence>
<feature type="region of interest" description="Disordered" evidence="10">
    <location>
        <begin position="35"/>
        <end position="63"/>
    </location>
</feature>
<protein>
    <recommendedName>
        <fullName evidence="9">Sodium/hydrogen exchanger</fullName>
    </recommendedName>
</protein>
<feature type="transmembrane region" description="Helical" evidence="11">
    <location>
        <begin position="143"/>
        <end position="159"/>
    </location>
</feature>
<comment type="similarity">
    <text evidence="9">Belongs to the monovalent cation:proton antiporter 1 (CPA1) transporter (TC 2.A.36) family.</text>
</comment>
<feature type="transmembrane region" description="Helical" evidence="11">
    <location>
        <begin position="113"/>
        <end position="131"/>
    </location>
</feature>
<dbReference type="PANTHER" id="PTHR10110:SF126">
    <property type="entry name" value="NA(+)_H(+) EXCHANGER PROTEIN 7"/>
    <property type="match status" value="1"/>
</dbReference>
<keyword evidence="12" id="KW-0732">Signal</keyword>
<evidence type="ECO:0000256" key="1">
    <source>
        <dbReference type="ARBA" id="ARBA00004141"/>
    </source>
</evidence>
<feature type="transmembrane region" description="Helical" evidence="11">
    <location>
        <begin position="237"/>
        <end position="260"/>
    </location>
</feature>
<keyword evidence="7 11" id="KW-0472">Membrane</keyword>